<dbReference type="Gene3D" id="3.40.50.10170">
    <property type="match status" value="1"/>
</dbReference>
<dbReference type="PANTHER" id="PTHR33434">
    <property type="entry name" value="DEGV DOMAIN-CONTAINING PROTEIN DR_1986-RELATED"/>
    <property type="match status" value="1"/>
</dbReference>
<dbReference type="GO" id="GO:0008289">
    <property type="term" value="F:lipid binding"/>
    <property type="evidence" value="ECO:0007669"/>
    <property type="project" value="UniProtKB-KW"/>
</dbReference>
<dbReference type="InterPro" id="IPR043168">
    <property type="entry name" value="DegV_C"/>
</dbReference>
<dbReference type="PANTHER" id="PTHR33434:SF2">
    <property type="entry name" value="FATTY ACID-BINDING PROTEIN TM_1468"/>
    <property type="match status" value="1"/>
</dbReference>
<dbReference type="Pfam" id="PF02645">
    <property type="entry name" value="DegV"/>
    <property type="match status" value="1"/>
</dbReference>
<organism evidence="2">
    <name type="scientific">marine metagenome</name>
    <dbReference type="NCBI Taxonomy" id="408172"/>
    <lineage>
        <taxon>unclassified sequences</taxon>
        <taxon>metagenomes</taxon>
        <taxon>ecological metagenomes</taxon>
    </lineage>
</organism>
<evidence type="ECO:0008006" key="3">
    <source>
        <dbReference type="Google" id="ProtNLM"/>
    </source>
</evidence>
<gene>
    <name evidence="2" type="ORF">METZ01_LOCUS5018</name>
</gene>
<sequence length="253" mass="26515">VPLSIRFGNEELIDREQLSITEFYDRMATSEHLPQTAAPSPGQFDQAFRRALDGGADQVVCVNLSRKVSATMEAAEAGARDIDGDIRVLDSGSVTCGLGTIVLAAAQAASDGASADEITAVVADLSARTRVYAVLDTLENLKKGGRIGNAKALLGSMLSIKPLLDFSSGEVEEAGKQRTRKKALEWLRSTVTDNADNIDRLAIAHAMADDIDAFVAQVAADTGRNDIRVDVVGPVVASHGGPGLVGVGMVLKA</sequence>
<dbReference type="InterPro" id="IPR050270">
    <property type="entry name" value="DegV_domain_contain"/>
</dbReference>
<dbReference type="AlphaFoldDB" id="A0A381NDI1"/>
<dbReference type="NCBIfam" id="TIGR00762">
    <property type="entry name" value="DegV"/>
    <property type="match status" value="1"/>
</dbReference>
<dbReference type="InterPro" id="IPR003797">
    <property type="entry name" value="DegV"/>
</dbReference>
<dbReference type="Gene3D" id="3.30.1180.10">
    <property type="match status" value="1"/>
</dbReference>
<evidence type="ECO:0000256" key="1">
    <source>
        <dbReference type="ARBA" id="ARBA00023121"/>
    </source>
</evidence>
<keyword evidence="1" id="KW-0446">Lipid-binding</keyword>
<name>A0A381NDI1_9ZZZZ</name>
<evidence type="ECO:0000313" key="2">
    <source>
        <dbReference type="EMBL" id="SUZ52164.1"/>
    </source>
</evidence>
<dbReference type="PROSITE" id="PS51482">
    <property type="entry name" value="DEGV"/>
    <property type="match status" value="1"/>
</dbReference>
<feature type="non-terminal residue" evidence="2">
    <location>
        <position position="1"/>
    </location>
</feature>
<accession>A0A381NDI1</accession>
<dbReference type="SUPFAM" id="SSF82549">
    <property type="entry name" value="DAK1/DegV-like"/>
    <property type="match status" value="1"/>
</dbReference>
<protein>
    <recommendedName>
        <fullName evidence="3">DegV family protein</fullName>
    </recommendedName>
</protein>
<proteinExistence type="predicted"/>
<dbReference type="EMBL" id="UINC01000259">
    <property type="protein sequence ID" value="SUZ52164.1"/>
    <property type="molecule type" value="Genomic_DNA"/>
</dbReference>
<reference evidence="2" key="1">
    <citation type="submission" date="2018-05" db="EMBL/GenBank/DDBJ databases">
        <authorList>
            <person name="Lanie J.A."/>
            <person name="Ng W.-L."/>
            <person name="Kazmierczak K.M."/>
            <person name="Andrzejewski T.M."/>
            <person name="Davidsen T.M."/>
            <person name="Wayne K.J."/>
            <person name="Tettelin H."/>
            <person name="Glass J.I."/>
            <person name="Rusch D."/>
            <person name="Podicherti R."/>
            <person name="Tsui H.-C.T."/>
            <person name="Winkler M.E."/>
        </authorList>
    </citation>
    <scope>NUCLEOTIDE SEQUENCE</scope>
</reference>